<dbReference type="InterPro" id="IPR009091">
    <property type="entry name" value="RCC1/BLIP-II"/>
</dbReference>
<evidence type="ECO:0008006" key="15">
    <source>
        <dbReference type="Google" id="ProtNLM"/>
    </source>
</evidence>
<evidence type="ECO:0000256" key="4">
    <source>
        <dbReference type="ARBA" id="ARBA00022833"/>
    </source>
</evidence>
<feature type="domain" description="Myb-like" evidence="11">
    <location>
        <begin position="1618"/>
        <end position="1669"/>
    </location>
</feature>
<evidence type="ECO:0000256" key="3">
    <source>
        <dbReference type="ARBA" id="ARBA00022771"/>
    </source>
</evidence>
<dbReference type="Pfam" id="PF00415">
    <property type="entry name" value="RCC1"/>
    <property type="match status" value="5"/>
</dbReference>
<evidence type="ECO:0000256" key="7">
    <source>
        <dbReference type="SAM" id="Coils"/>
    </source>
</evidence>
<feature type="region of interest" description="Disordered" evidence="8">
    <location>
        <begin position="2004"/>
        <end position="2063"/>
    </location>
</feature>
<feature type="compositionally biased region" description="Basic residues" evidence="8">
    <location>
        <begin position="138"/>
        <end position="147"/>
    </location>
</feature>
<dbReference type="SMART" id="SM00717">
    <property type="entry name" value="SANT"/>
    <property type="match status" value="3"/>
</dbReference>
<dbReference type="GO" id="GO:0008270">
    <property type="term" value="F:zinc ion binding"/>
    <property type="evidence" value="ECO:0007669"/>
    <property type="project" value="UniProtKB-KW"/>
</dbReference>
<gene>
    <name evidence="13" type="ORF">PECAL_1P07780</name>
</gene>
<comment type="caution">
    <text evidence="13">The sequence shown here is derived from an EMBL/GenBank/DDBJ whole genome shotgun (WGS) entry which is preliminary data.</text>
</comment>
<feature type="region of interest" description="Disordered" evidence="8">
    <location>
        <begin position="1051"/>
        <end position="1071"/>
    </location>
</feature>
<dbReference type="SUPFAM" id="SSF57850">
    <property type="entry name" value="RING/U-box"/>
    <property type="match status" value="1"/>
</dbReference>
<evidence type="ECO:0000256" key="6">
    <source>
        <dbReference type="PROSITE-ProRule" id="PRU00235"/>
    </source>
</evidence>
<feature type="compositionally biased region" description="Basic and acidic residues" evidence="8">
    <location>
        <begin position="1442"/>
        <end position="1451"/>
    </location>
</feature>
<dbReference type="InterPro" id="IPR013083">
    <property type="entry name" value="Znf_RING/FYVE/PHD"/>
</dbReference>
<dbReference type="Proteomes" id="UP000789595">
    <property type="component" value="Unassembled WGS sequence"/>
</dbReference>
<evidence type="ECO:0000313" key="14">
    <source>
        <dbReference type="Proteomes" id="UP000789595"/>
    </source>
</evidence>
<dbReference type="OrthoDB" id="8068875at2759"/>
<feature type="domain" description="RING-type" evidence="10">
    <location>
        <begin position="1936"/>
        <end position="1977"/>
    </location>
</feature>
<evidence type="ECO:0000313" key="13">
    <source>
        <dbReference type="EMBL" id="CAH0364418.1"/>
    </source>
</evidence>
<keyword evidence="1" id="KW-0479">Metal-binding</keyword>
<evidence type="ECO:0000256" key="2">
    <source>
        <dbReference type="ARBA" id="ARBA00022737"/>
    </source>
</evidence>
<dbReference type="PROSITE" id="PS50012">
    <property type="entry name" value="RCC1_3"/>
    <property type="match status" value="6"/>
</dbReference>
<evidence type="ECO:0000259" key="9">
    <source>
        <dbReference type="PROSITE" id="PS50020"/>
    </source>
</evidence>
<dbReference type="InterPro" id="IPR001841">
    <property type="entry name" value="Znf_RING"/>
</dbReference>
<dbReference type="InterPro" id="IPR036020">
    <property type="entry name" value="WW_dom_sf"/>
</dbReference>
<dbReference type="SUPFAM" id="SSF46689">
    <property type="entry name" value="Homeodomain-like"/>
    <property type="match status" value="2"/>
</dbReference>
<evidence type="ECO:0000256" key="8">
    <source>
        <dbReference type="SAM" id="MobiDB-lite"/>
    </source>
</evidence>
<dbReference type="PANTHER" id="PTHR22870:SF408">
    <property type="entry name" value="OS09G0560450 PROTEIN"/>
    <property type="match status" value="1"/>
</dbReference>
<feature type="compositionally biased region" description="Basic residues" evidence="8">
    <location>
        <begin position="1378"/>
        <end position="1388"/>
    </location>
</feature>
<dbReference type="SMART" id="SM00456">
    <property type="entry name" value="WW"/>
    <property type="match status" value="1"/>
</dbReference>
<dbReference type="EMBL" id="CAKKNE010000001">
    <property type="protein sequence ID" value="CAH0364418.1"/>
    <property type="molecule type" value="Genomic_DNA"/>
</dbReference>
<dbReference type="Pfam" id="PF13923">
    <property type="entry name" value="zf-C3HC4_2"/>
    <property type="match status" value="1"/>
</dbReference>
<dbReference type="InterPro" id="IPR017930">
    <property type="entry name" value="Myb_dom"/>
</dbReference>
<evidence type="ECO:0000256" key="1">
    <source>
        <dbReference type="ARBA" id="ARBA00022723"/>
    </source>
</evidence>
<keyword evidence="14" id="KW-1185">Reference proteome</keyword>
<dbReference type="InterPro" id="IPR001005">
    <property type="entry name" value="SANT/Myb"/>
</dbReference>
<dbReference type="PROSITE" id="PS50089">
    <property type="entry name" value="ZF_RING_2"/>
    <property type="match status" value="1"/>
</dbReference>
<dbReference type="Pfam" id="PF13921">
    <property type="entry name" value="Myb_DNA-bind_6"/>
    <property type="match status" value="1"/>
</dbReference>
<dbReference type="InterPro" id="IPR009057">
    <property type="entry name" value="Homeodomain-like_sf"/>
</dbReference>
<dbReference type="Pfam" id="PF00249">
    <property type="entry name" value="Myb_DNA-binding"/>
    <property type="match status" value="2"/>
</dbReference>
<feature type="compositionally biased region" description="Basic and acidic residues" evidence="8">
    <location>
        <begin position="1321"/>
        <end position="1375"/>
    </location>
</feature>
<dbReference type="SMART" id="SM00184">
    <property type="entry name" value="RING"/>
    <property type="match status" value="1"/>
</dbReference>
<dbReference type="PANTHER" id="PTHR22870">
    <property type="entry name" value="REGULATOR OF CHROMOSOME CONDENSATION"/>
    <property type="match status" value="1"/>
</dbReference>
<dbReference type="Gene3D" id="2.20.70.10">
    <property type="match status" value="1"/>
</dbReference>
<dbReference type="SUPFAM" id="SSF50985">
    <property type="entry name" value="RCC1/BLIP-II"/>
    <property type="match status" value="3"/>
</dbReference>
<keyword evidence="4" id="KW-0862">Zinc</keyword>
<feature type="coiled-coil region" evidence="7">
    <location>
        <begin position="988"/>
        <end position="1022"/>
    </location>
</feature>
<organism evidence="13 14">
    <name type="scientific">Pelagomonas calceolata</name>
    <dbReference type="NCBI Taxonomy" id="35677"/>
    <lineage>
        <taxon>Eukaryota</taxon>
        <taxon>Sar</taxon>
        <taxon>Stramenopiles</taxon>
        <taxon>Ochrophyta</taxon>
        <taxon>Pelagophyceae</taxon>
        <taxon>Pelagomonadales</taxon>
        <taxon>Pelagomonadaceae</taxon>
        <taxon>Pelagomonas</taxon>
    </lineage>
</organism>
<feature type="domain" description="WW" evidence="9">
    <location>
        <begin position="1443"/>
        <end position="1470"/>
    </location>
</feature>
<keyword evidence="3 5" id="KW-0863">Zinc-finger</keyword>
<feature type="repeat" description="RCC1" evidence="6">
    <location>
        <begin position="499"/>
        <end position="550"/>
    </location>
</feature>
<evidence type="ECO:0000259" key="12">
    <source>
        <dbReference type="PROSITE" id="PS51294"/>
    </source>
</evidence>
<dbReference type="PROSITE" id="PS01159">
    <property type="entry name" value="WW_DOMAIN_1"/>
    <property type="match status" value="1"/>
</dbReference>
<feature type="repeat" description="RCC1" evidence="6">
    <location>
        <begin position="551"/>
        <end position="600"/>
    </location>
</feature>
<dbReference type="PROSITE" id="PS50020">
    <property type="entry name" value="WW_DOMAIN_2"/>
    <property type="match status" value="1"/>
</dbReference>
<feature type="compositionally biased region" description="Acidic residues" evidence="8">
    <location>
        <begin position="2024"/>
        <end position="2063"/>
    </location>
</feature>
<dbReference type="Gene3D" id="2.130.10.30">
    <property type="entry name" value="Regulator of chromosome condensation 1/beta-lactamase-inhibitor protein II"/>
    <property type="match status" value="3"/>
</dbReference>
<evidence type="ECO:0000256" key="5">
    <source>
        <dbReference type="PROSITE-ProRule" id="PRU00175"/>
    </source>
</evidence>
<dbReference type="SUPFAM" id="SSF51045">
    <property type="entry name" value="WW domain"/>
    <property type="match status" value="1"/>
</dbReference>
<evidence type="ECO:0000259" key="11">
    <source>
        <dbReference type="PROSITE" id="PS50090"/>
    </source>
</evidence>
<feature type="domain" description="Myb-like" evidence="11">
    <location>
        <begin position="1685"/>
        <end position="1737"/>
    </location>
</feature>
<feature type="compositionally biased region" description="Acidic residues" evidence="8">
    <location>
        <begin position="1303"/>
        <end position="1320"/>
    </location>
</feature>
<proteinExistence type="predicted"/>
<keyword evidence="7" id="KW-0175">Coiled coil</keyword>
<dbReference type="InterPro" id="IPR001202">
    <property type="entry name" value="WW_dom"/>
</dbReference>
<feature type="compositionally biased region" description="Basic and acidic residues" evidence="8">
    <location>
        <begin position="1766"/>
        <end position="1775"/>
    </location>
</feature>
<dbReference type="CDD" id="cd00201">
    <property type="entry name" value="WW"/>
    <property type="match status" value="1"/>
</dbReference>
<feature type="region of interest" description="Disordered" evidence="8">
    <location>
        <begin position="1879"/>
        <end position="1900"/>
    </location>
</feature>
<evidence type="ECO:0000259" key="10">
    <source>
        <dbReference type="PROSITE" id="PS50089"/>
    </source>
</evidence>
<dbReference type="PRINTS" id="PR00633">
    <property type="entry name" value="RCCNDNSATION"/>
</dbReference>
<dbReference type="PROSITE" id="PS51294">
    <property type="entry name" value="HTH_MYB"/>
    <property type="match status" value="1"/>
</dbReference>
<dbReference type="PROSITE" id="PS00518">
    <property type="entry name" value="ZF_RING_1"/>
    <property type="match status" value="1"/>
</dbReference>
<protein>
    <recommendedName>
        <fullName evidence="15">RING-type E3 ubiquitin transferase</fullName>
    </recommendedName>
</protein>
<dbReference type="Gene3D" id="1.10.10.60">
    <property type="entry name" value="Homeodomain-like"/>
    <property type="match status" value="2"/>
</dbReference>
<feature type="repeat" description="RCC1" evidence="6">
    <location>
        <begin position="430"/>
        <end position="485"/>
    </location>
</feature>
<dbReference type="InterPro" id="IPR017907">
    <property type="entry name" value="Znf_RING_CS"/>
</dbReference>
<keyword evidence="2" id="KW-0677">Repeat</keyword>
<feature type="repeat" description="RCC1" evidence="6">
    <location>
        <begin position="369"/>
        <end position="422"/>
    </location>
</feature>
<feature type="region of interest" description="Disordered" evidence="8">
    <location>
        <begin position="1299"/>
        <end position="1521"/>
    </location>
</feature>
<feature type="region of interest" description="Disordered" evidence="8">
    <location>
        <begin position="118"/>
        <end position="177"/>
    </location>
</feature>
<feature type="repeat" description="RCC1" evidence="6">
    <location>
        <begin position="55"/>
        <end position="107"/>
    </location>
</feature>
<feature type="compositionally biased region" description="Basic and acidic residues" evidence="8">
    <location>
        <begin position="1469"/>
        <end position="1490"/>
    </location>
</feature>
<reference evidence="13" key="1">
    <citation type="submission" date="2021-11" db="EMBL/GenBank/DDBJ databases">
        <authorList>
            <consortium name="Genoscope - CEA"/>
            <person name="William W."/>
        </authorList>
    </citation>
    <scope>NUCLEOTIDE SEQUENCE</scope>
</reference>
<dbReference type="InterPro" id="IPR000408">
    <property type="entry name" value="Reg_chr_condens"/>
</dbReference>
<dbReference type="PROSITE" id="PS50090">
    <property type="entry name" value="MYB_LIKE"/>
    <property type="match status" value="2"/>
</dbReference>
<dbReference type="CDD" id="cd00167">
    <property type="entry name" value="SANT"/>
    <property type="match status" value="3"/>
</dbReference>
<feature type="compositionally biased region" description="Pro residues" evidence="8">
    <location>
        <begin position="1400"/>
        <end position="1409"/>
    </location>
</feature>
<name>A0A8J2S3N5_9STRA</name>
<dbReference type="Gene3D" id="3.30.40.10">
    <property type="entry name" value="Zinc/RING finger domain, C3HC4 (zinc finger)"/>
    <property type="match status" value="1"/>
</dbReference>
<feature type="region of interest" description="Disordered" evidence="8">
    <location>
        <begin position="1723"/>
        <end position="1798"/>
    </location>
</feature>
<dbReference type="InterPro" id="IPR051210">
    <property type="entry name" value="Ub_ligase/GEF_domain"/>
</dbReference>
<feature type="repeat" description="RCC1" evidence="6">
    <location>
        <begin position="317"/>
        <end position="367"/>
    </location>
</feature>
<accession>A0A8J2S3N5</accession>
<feature type="domain" description="HTH myb-type" evidence="12">
    <location>
        <begin position="1618"/>
        <end position="1666"/>
    </location>
</feature>
<sequence length="2063" mass="230662">MALYRTPAEVTERYTEPWPADLIPDKVRDLSRPANFGNRGYPRAPYFDGDGKEDRVLLAWGDGSCGRTGTGDLETYTTPHEVAYTRRIQPFVDCAASRRHSLFCTGEGVILACGDGDDGQLGSKRLPPRPEGPEAKRERRRRIRRKLYGSDSSSDDPDAPPPLFTFSKTPEEAKEEALKKARKEQKRAKRLKSAANLMTLKAKPMGMTTKKDKPKSLGDWFTTGNRHLLRYPRQTFPSGALSAAFKDIHTTQVACCATASFARETNADEALATKVALSRMTELVKRREASYGYDDSTARLRACLVEEASSLERQAHGRVLAWGTGVYGELGLGSTRQRAIPTQMKALNRRVHAIACGRAHVLALCAKPAALFVWGRGRDGRLGHGDYEDRDEPERLVFFDERKLAPRIVAAGDAHSLVVVDAAQGATAPGGVYAWGRGAHGRLGLGRTLNKKTPQNVQKWPSCFQGMHVIGAALGGAHSLVLAEKAIPASGANPWGRQRHVYAWGYGGNGQIGDECMTDRALPTRVKLPRNEVVQQVACGKAHSLAVTAHGDLYAWGKGWRGELGLGDDRNRCGPEKVSGKHQFLKVAAGDRHTLAIALKHKSIGRKLRESRPLEAPNAHVGLQRSACCALTKLNYVCVRSSPTSPLHPHQSSPKAFESTPIKYCKTCDCLALCPWCARMCHAGHEIVEVDEELALKLPARSTGGPRIGASGNVDAEPPLSSLYPQLCECGFRGTCKRLQVSTEEAYDEDKAIILQRFGRWIAHQRKRAAFRASVAFSRRYAATTHVYSKIRQAVWRRADTWREDKVTRMERPRMAEADVEGHAVRKYLKCQIILQACENQVVALRAISAATGVGDPLLPESDVRLRSRRALRQWHRRHYRDERATLAETALLTRELPAGGDFRVELGLVPDPDVNLFVLSARQRALREVDREASQFLRRRASISGPEALYSRVRFTRRDQLRVLDSRMSRDDLYQKHCFEDKSFVYVEPEEEEVVSAVNRKQQLQQEAAEAERAERRARRRKLVEDEEEETPLNLQDLLPLFVHEKPVRSSTEAAQDEYDGMQTRESREGVVESLEDARKWLLSDDLLECEELRRYKQAPTTLQAALATSTACPHLFHAPEMPKPPLHIRDLITRDKDVLDRRAYLKEQKLLDFAKLMAPPKPELLPGELTPPPTPRLEPPLYRIKRSLSLAAPERAASTVEMWRRHAAYLASMAASPRKYRKMRDTVHYANLEAPPTWFVLTRPPEFDATIRRYEIERDALDPDVQNFVEPDRLSDDQWIGEKELIERIAEEANRKNWIESESEEEAESEYESTDDEAREASKETAEERMERKEAAKEARKEEKKRLREERRLAKARAKDEERKRLRAEREAKAASSKKKTPVKKKVTLDAEAMRSPPDGPASPLTPSPKRRSPTKRPGTSGSRPGTAGSRPKTPLQTPRWEEHEDDQGRTYYFCAETGETSWSKPDNWKLQEQEDAKRLQFEARNVNEDGSVSQPAGGLNVSQPPGRPPKGKRWDTATGAWVQTQGPKPRAAPGGVREGAVVDAAAEAFGEDFARGRSKVKFRGTVVERGTTDGHDSGRPALSEEEVGGPVWRVRYDDDGLVWATPERFLTVVEKSPLRSNSWTTSEENKLRGLVKELGNRWTEIADRLGTGRTAGAVDQHWKLMEGQGGESVTVPRRLCDRWTAAEERRLREMVAAAGHPEKRLGASGWADITARLGTRRSPSAVERHWQNMTEIPGQDRRRRGGDDDEWVEDAAKPKKRRGGDARQRQEEADAALARRLQAEEEDEEEGPAPVQRVWRRWTPAEERHLRDLVGQLGDDFEGISESLGTERSAWAVEQHWNLMNRDDWAPPPPPPPMPPRQVTAPPAHRLLTLTQAADVVSPSPMAPDSSDKPPRRLALPTQLPPRWAAIIASHGEDADTSWVDAMREELSCPICLDAVERAVQVPCGHVFCSDCLAINQSLGESRHDCPSCRTPFRSRGVTVADVARDTMRMLQRLVPGAAAAPAPAPTSPTSPTSYSDDAEDFEDDDIDDDGDVPDDGDEIPDDGDEDVMEDDDGTA</sequence>